<dbReference type="PANTHER" id="PTHR46401">
    <property type="entry name" value="GLYCOSYLTRANSFERASE WBBK-RELATED"/>
    <property type="match status" value="1"/>
</dbReference>
<proteinExistence type="predicted"/>
<dbReference type="Pfam" id="PF13439">
    <property type="entry name" value="Glyco_transf_4"/>
    <property type="match status" value="1"/>
</dbReference>
<dbReference type="InterPro" id="IPR001296">
    <property type="entry name" value="Glyco_trans_1"/>
</dbReference>
<organism evidence="4 5">
    <name type="scientific">Gemmatimonas groenlandica</name>
    <dbReference type="NCBI Taxonomy" id="2732249"/>
    <lineage>
        <taxon>Bacteria</taxon>
        <taxon>Pseudomonadati</taxon>
        <taxon>Gemmatimonadota</taxon>
        <taxon>Gemmatimonadia</taxon>
        <taxon>Gemmatimonadales</taxon>
        <taxon>Gemmatimonadaceae</taxon>
        <taxon>Gemmatimonas</taxon>
    </lineage>
</organism>
<evidence type="ECO:0000313" key="4">
    <source>
        <dbReference type="EMBL" id="QJR36104.1"/>
    </source>
</evidence>
<dbReference type="RefSeq" id="WP_171225537.1">
    <property type="nucleotide sequence ID" value="NZ_CP053085.1"/>
</dbReference>
<reference evidence="4 5" key="1">
    <citation type="submission" date="2020-05" db="EMBL/GenBank/DDBJ databases">
        <title>Complete genome sequence of Gemmatimonas greenlandica TET16.</title>
        <authorList>
            <person name="Zeng Y."/>
        </authorList>
    </citation>
    <scope>NUCLEOTIDE SEQUENCE [LARGE SCALE GENOMIC DNA]</scope>
    <source>
        <strain evidence="4 5">TET16</strain>
    </source>
</reference>
<evidence type="ECO:0000259" key="3">
    <source>
        <dbReference type="Pfam" id="PF13439"/>
    </source>
</evidence>
<keyword evidence="1 4" id="KW-0808">Transferase</keyword>
<accession>A0A6M4IM50</accession>
<evidence type="ECO:0000313" key="5">
    <source>
        <dbReference type="Proteomes" id="UP000500938"/>
    </source>
</evidence>
<dbReference type="InterPro" id="IPR028098">
    <property type="entry name" value="Glyco_trans_4-like_N"/>
</dbReference>
<feature type="domain" description="Glycosyl transferase family 1" evidence="2">
    <location>
        <begin position="187"/>
        <end position="334"/>
    </location>
</feature>
<dbReference type="PANTHER" id="PTHR46401:SF2">
    <property type="entry name" value="GLYCOSYLTRANSFERASE WBBK-RELATED"/>
    <property type="match status" value="1"/>
</dbReference>
<evidence type="ECO:0000256" key="1">
    <source>
        <dbReference type="ARBA" id="ARBA00022679"/>
    </source>
</evidence>
<dbReference type="Proteomes" id="UP000500938">
    <property type="component" value="Chromosome"/>
</dbReference>
<name>A0A6M4IM50_9BACT</name>
<evidence type="ECO:0000259" key="2">
    <source>
        <dbReference type="Pfam" id="PF00534"/>
    </source>
</evidence>
<dbReference type="CDD" id="cd03809">
    <property type="entry name" value="GT4_MtfB-like"/>
    <property type="match status" value="1"/>
</dbReference>
<dbReference type="Pfam" id="PF00534">
    <property type="entry name" value="Glycos_transf_1"/>
    <property type="match status" value="1"/>
</dbReference>
<keyword evidence="5" id="KW-1185">Reference proteome</keyword>
<sequence>MHVAIEAVKLLHERRGIGRYMRNLLPQFVDRDPSLRFTMYVRRDDDMTLLRAHLATLHAALPDRTTVAHVRELPRTDADVVWYPWNFITVAAPHRPMVVTMHDVAPMLQLDHRWWKLLKRVRFTRRYQHTMQRAAAVLTVSEFSKGEIVRHLGADASRITVTPLASDDLDVEGADAPRPLDDAGVTGPFFVTVGGQEGRKNLRTLYAAMDALHANGVRIPLVQCGPGMSSNTRAVAGSAPWLHHVGFVSDAELVTLYRRAVALVLPSRYEGFGLPVLEAMRAGCPVICANSSALPEVAGDAGLLFAWDDAAALAAQMTRLANDQLLRAERIAAGIAHASRFSWSRAADQTLACFGSVA</sequence>
<dbReference type="SUPFAM" id="SSF53756">
    <property type="entry name" value="UDP-Glycosyltransferase/glycogen phosphorylase"/>
    <property type="match status" value="1"/>
</dbReference>
<dbReference type="KEGG" id="ggr:HKW67_11600"/>
<dbReference type="GO" id="GO:0016757">
    <property type="term" value="F:glycosyltransferase activity"/>
    <property type="evidence" value="ECO:0007669"/>
    <property type="project" value="InterPro"/>
</dbReference>
<dbReference type="GO" id="GO:0009103">
    <property type="term" value="P:lipopolysaccharide biosynthetic process"/>
    <property type="evidence" value="ECO:0007669"/>
    <property type="project" value="TreeGrafter"/>
</dbReference>
<feature type="domain" description="Glycosyltransferase subfamily 4-like N-terminal" evidence="3">
    <location>
        <begin position="66"/>
        <end position="163"/>
    </location>
</feature>
<dbReference type="Gene3D" id="3.40.50.2000">
    <property type="entry name" value="Glycogen Phosphorylase B"/>
    <property type="match status" value="2"/>
</dbReference>
<protein>
    <submittedName>
        <fullName evidence="4">Glycosyltransferase family 4 protein</fullName>
    </submittedName>
</protein>
<dbReference type="AlphaFoldDB" id="A0A6M4IM50"/>
<gene>
    <name evidence="4" type="ORF">HKW67_11600</name>
</gene>
<dbReference type="EMBL" id="CP053085">
    <property type="protein sequence ID" value="QJR36104.1"/>
    <property type="molecule type" value="Genomic_DNA"/>
</dbReference>